<dbReference type="PANTHER" id="PTHR43434">
    <property type="entry name" value="PHOSPHOGLYCOLATE PHOSPHATASE"/>
    <property type="match status" value="1"/>
</dbReference>
<dbReference type="InterPro" id="IPR041492">
    <property type="entry name" value="HAD_2"/>
</dbReference>
<proteinExistence type="predicted"/>
<dbReference type="InterPro" id="IPR050155">
    <property type="entry name" value="HAD-like_hydrolase_sf"/>
</dbReference>
<dbReference type="Gene3D" id="1.10.150.240">
    <property type="entry name" value="Putative phosphatase, domain 2"/>
    <property type="match status" value="1"/>
</dbReference>
<keyword evidence="1" id="KW-0378">Hydrolase</keyword>
<dbReference type="Gene3D" id="3.40.50.1000">
    <property type="entry name" value="HAD superfamily/HAD-like"/>
    <property type="match status" value="1"/>
</dbReference>
<dbReference type="InterPro" id="IPR023198">
    <property type="entry name" value="PGP-like_dom2"/>
</dbReference>
<dbReference type="EMBL" id="JABCUS010000001">
    <property type="protein sequence ID" value="NMX02362.1"/>
    <property type="molecule type" value="Genomic_DNA"/>
</dbReference>
<dbReference type="SFLD" id="SFLDS00003">
    <property type="entry name" value="Haloacid_Dehalogenase"/>
    <property type="match status" value="1"/>
</dbReference>
<dbReference type="InterPro" id="IPR036412">
    <property type="entry name" value="HAD-like_sf"/>
</dbReference>
<name>A0A7Y0URH9_9ACTO</name>
<accession>A0A7Y0URH9</accession>
<evidence type="ECO:0000313" key="2">
    <source>
        <dbReference type="Proteomes" id="UP000575397"/>
    </source>
</evidence>
<dbReference type="AlphaFoldDB" id="A0A7Y0URH9"/>
<comment type="caution">
    <text evidence="1">The sequence shown here is derived from an EMBL/GenBank/DDBJ whole genome shotgun (WGS) entry which is preliminary data.</text>
</comment>
<gene>
    <name evidence="1" type="ORF">HHJ77_00025</name>
</gene>
<dbReference type="Pfam" id="PF13419">
    <property type="entry name" value="HAD_2"/>
    <property type="match status" value="1"/>
</dbReference>
<dbReference type="GO" id="GO:0004713">
    <property type="term" value="F:protein tyrosine kinase activity"/>
    <property type="evidence" value="ECO:0007669"/>
    <property type="project" value="TreeGrafter"/>
</dbReference>
<dbReference type="SUPFAM" id="SSF56784">
    <property type="entry name" value="HAD-like"/>
    <property type="match status" value="1"/>
</dbReference>
<dbReference type="Proteomes" id="UP000575397">
    <property type="component" value="Unassembled WGS sequence"/>
</dbReference>
<reference evidence="1 2" key="1">
    <citation type="submission" date="2020-04" db="EMBL/GenBank/DDBJ databases">
        <title>Antimicrobial susceptibility and clonality of vaginal-derived multi-drug resistant Mobiluncus isolates in China.</title>
        <authorList>
            <person name="Zhang X."/>
        </authorList>
    </citation>
    <scope>NUCLEOTIDE SEQUENCE [LARGE SCALE GENOMIC DNA]</scope>
    <source>
        <strain evidence="1 2">12</strain>
    </source>
</reference>
<dbReference type="SFLD" id="SFLDG01129">
    <property type="entry name" value="C1.5:_HAD__Beta-PGM__Phosphata"/>
    <property type="match status" value="1"/>
</dbReference>
<dbReference type="InterPro" id="IPR023214">
    <property type="entry name" value="HAD_sf"/>
</dbReference>
<sequence length="233" mass="25547">MVTSKNLAGLKPEVVIFDLDGTMLNSQPLINDCLRMMVRDMFGPERAAQLTDASMQKYLGPPLMFSMQDINPQGTEADWDAMIARFRGYFLPRANESDLFAGIPQTLETLRKRGYRLAVGTSKMESAAIDVLTHHGVADLFETIGGAASDLGRSTKAEVLHEVLRRVGLSEHPERALMIGDRFYDAEGAAKWGIPCILATWNKPLDPGEDEKAVGVVGSTDELLALLPGRNQD</sequence>
<organism evidence="1 2">
    <name type="scientific">Mobiluncus mulieris</name>
    <dbReference type="NCBI Taxonomy" id="2052"/>
    <lineage>
        <taxon>Bacteria</taxon>
        <taxon>Bacillati</taxon>
        <taxon>Actinomycetota</taxon>
        <taxon>Actinomycetes</taxon>
        <taxon>Actinomycetales</taxon>
        <taxon>Actinomycetaceae</taxon>
        <taxon>Mobiluncus</taxon>
    </lineage>
</organism>
<evidence type="ECO:0000313" key="1">
    <source>
        <dbReference type="EMBL" id="NMX02362.1"/>
    </source>
</evidence>
<dbReference type="PANTHER" id="PTHR43434:SF20">
    <property type="entry name" value="5'-NUCLEOTIDASE"/>
    <property type="match status" value="1"/>
</dbReference>
<dbReference type="GO" id="GO:0005829">
    <property type="term" value="C:cytosol"/>
    <property type="evidence" value="ECO:0007669"/>
    <property type="project" value="TreeGrafter"/>
</dbReference>
<dbReference type="GO" id="GO:0016787">
    <property type="term" value="F:hydrolase activity"/>
    <property type="evidence" value="ECO:0007669"/>
    <property type="project" value="UniProtKB-KW"/>
</dbReference>
<dbReference type="RefSeq" id="WP_169761996.1">
    <property type="nucleotide sequence ID" value="NZ_JABCUQ010000007.1"/>
</dbReference>
<protein>
    <submittedName>
        <fullName evidence="1">HAD hydrolase-like protein</fullName>
    </submittedName>
</protein>